<dbReference type="OrthoDB" id="7327383at2759"/>
<dbReference type="GO" id="GO:0008757">
    <property type="term" value="F:S-adenosylmethionine-dependent methyltransferase activity"/>
    <property type="evidence" value="ECO:0007669"/>
    <property type="project" value="UniProtKB-ARBA"/>
</dbReference>
<protein>
    <submittedName>
        <fullName evidence="2">PR domain zinc finger protein 1</fullName>
    </submittedName>
</protein>
<dbReference type="Pfam" id="PF21549">
    <property type="entry name" value="PRDM2_PR"/>
    <property type="match status" value="1"/>
</dbReference>
<dbReference type="PROSITE" id="PS50280">
    <property type="entry name" value="SET"/>
    <property type="match status" value="1"/>
</dbReference>
<organism evidence="2 3">
    <name type="scientific">Stegodyphus mimosarum</name>
    <name type="common">African social velvet spider</name>
    <dbReference type="NCBI Taxonomy" id="407821"/>
    <lineage>
        <taxon>Eukaryota</taxon>
        <taxon>Metazoa</taxon>
        <taxon>Ecdysozoa</taxon>
        <taxon>Arthropoda</taxon>
        <taxon>Chelicerata</taxon>
        <taxon>Arachnida</taxon>
        <taxon>Araneae</taxon>
        <taxon>Araneomorphae</taxon>
        <taxon>Entelegynae</taxon>
        <taxon>Eresoidea</taxon>
        <taxon>Eresidae</taxon>
        <taxon>Stegodyphus</taxon>
    </lineage>
</organism>
<dbReference type="SUPFAM" id="SSF82199">
    <property type="entry name" value="SET domain"/>
    <property type="match status" value="1"/>
</dbReference>
<accession>A0A087UGM7</accession>
<proteinExistence type="predicted"/>
<dbReference type="GO" id="GO:0008170">
    <property type="term" value="F:N-methyltransferase activity"/>
    <property type="evidence" value="ECO:0007669"/>
    <property type="project" value="UniProtKB-ARBA"/>
</dbReference>
<dbReference type="EMBL" id="KK119717">
    <property type="protein sequence ID" value="KFM76516.1"/>
    <property type="molecule type" value="Genomic_DNA"/>
</dbReference>
<feature type="domain" description="SET" evidence="1">
    <location>
        <begin position="1"/>
        <end position="43"/>
    </location>
</feature>
<evidence type="ECO:0000313" key="3">
    <source>
        <dbReference type="Proteomes" id="UP000054359"/>
    </source>
</evidence>
<dbReference type="GO" id="GO:0008276">
    <property type="term" value="F:protein methyltransferase activity"/>
    <property type="evidence" value="ECO:0007669"/>
    <property type="project" value="UniProtKB-ARBA"/>
</dbReference>
<dbReference type="Proteomes" id="UP000054359">
    <property type="component" value="Unassembled WGS sequence"/>
</dbReference>
<evidence type="ECO:0000313" key="2">
    <source>
        <dbReference type="EMBL" id="KFM76516.1"/>
    </source>
</evidence>
<gene>
    <name evidence="2" type="ORF">X975_06265</name>
</gene>
<dbReference type="AlphaFoldDB" id="A0A087UGM7"/>
<name>A0A087UGM7_STEMI</name>
<dbReference type="STRING" id="407821.A0A087UGM7"/>
<evidence type="ECO:0000259" key="1">
    <source>
        <dbReference type="PROSITE" id="PS50280"/>
    </source>
</evidence>
<dbReference type="InterPro" id="IPR046341">
    <property type="entry name" value="SET_dom_sf"/>
</dbReference>
<feature type="non-terminal residue" evidence="2">
    <location>
        <position position="64"/>
    </location>
</feature>
<keyword evidence="3" id="KW-1185">Reference proteome</keyword>
<sequence length="64" mass="7539">MRYVNPAYSTEGQTLVACQIKQQIYFYTCRPVLPNEELTVWYCKEFAQRLGYPLTGELMLLRIS</sequence>
<dbReference type="Gene3D" id="2.170.270.10">
    <property type="entry name" value="SET domain"/>
    <property type="match status" value="1"/>
</dbReference>
<dbReference type="InterPro" id="IPR001214">
    <property type="entry name" value="SET_dom"/>
</dbReference>
<reference evidence="2 3" key="1">
    <citation type="submission" date="2013-11" db="EMBL/GenBank/DDBJ databases">
        <title>Genome sequencing of Stegodyphus mimosarum.</title>
        <authorList>
            <person name="Bechsgaard J."/>
        </authorList>
    </citation>
    <scope>NUCLEOTIDE SEQUENCE [LARGE SCALE GENOMIC DNA]</scope>
</reference>